<keyword evidence="4" id="KW-1185">Reference proteome</keyword>
<evidence type="ECO:0000256" key="1">
    <source>
        <dbReference type="SAM" id="MobiDB-lite"/>
    </source>
</evidence>
<dbReference type="Proteomes" id="UP000622552">
    <property type="component" value="Unassembled WGS sequence"/>
</dbReference>
<accession>A0A8J7KTX0</accession>
<sequence length="311" mass="32658">MPDLLRRLDQRVVPMLASALRRAAGGRHRRGVLAAVGMTLAVAVVLAAVLSAREALPGRGHAAGTPLRVGVSDGDSIPAYVAGARERLAGVDRPTLALVSLAAYLGPDRLGPLLENARPSRVYLRVPLPGISTEVIAVDVRQLPGDVVAGMDAAAVRKEEEVAIATRLAGRLTGDSPRERELREEYQARAAEAGLEATAYREHCSCVYAAVVRAGPPALAELSRRPGVRAVDPTPGLDRLEQAVFRPPIPEQHAIASDPADVPVSPSPTPAPRPSVTRTPPPSAPPTGPMPEWPASPTPSQVRAPSPSPER</sequence>
<dbReference type="EMBL" id="JADOUF010000001">
    <property type="protein sequence ID" value="MBG6141207.1"/>
    <property type="molecule type" value="Genomic_DNA"/>
</dbReference>
<proteinExistence type="predicted"/>
<evidence type="ECO:0000256" key="2">
    <source>
        <dbReference type="SAM" id="Phobius"/>
    </source>
</evidence>
<gene>
    <name evidence="3" type="ORF">IW245_007401</name>
</gene>
<feature type="transmembrane region" description="Helical" evidence="2">
    <location>
        <begin position="31"/>
        <end position="50"/>
    </location>
</feature>
<name>A0A8J7KTX0_9ACTN</name>
<keyword evidence="2" id="KW-0812">Transmembrane</keyword>
<dbReference type="RefSeq" id="WP_197007659.1">
    <property type="nucleotide sequence ID" value="NZ_BONS01000030.1"/>
</dbReference>
<feature type="compositionally biased region" description="Pro residues" evidence="1">
    <location>
        <begin position="265"/>
        <end position="297"/>
    </location>
</feature>
<reference evidence="3" key="1">
    <citation type="submission" date="2020-11" db="EMBL/GenBank/DDBJ databases">
        <title>Sequencing the genomes of 1000 actinobacteria strains.</title>
        <authorList>
            <person name="Klenk H.-P."/>
        </authorList>
    </citation>
    <scope>NUCLEOTIDE SEQUENCE</scope>
    <source>
        <strain evidence="3">DSM 45356</strain>
    </source>
</reference>
<keyword evidence="2" id="KW-1133">Transmembrane helix</keyword>
<evidence type="ECO:0000313" key="3">
    <source>
        <dbReference type="EMBL" id="MBG6141207.1"/>
    </source>
</evidence>
<evidence type="ECO:0000313" key="4">
    <source>
        <dbReference type="Proteomes" id="UP000622552"/>
    </source>
</evidence>
<protein>
    <submittedName>
        <fullName evidence="3">Uncharacterized protein</fullName>
    </submittedName>
</protein>
<keyword evidence="2" id="KW-0472">Membrane</keyword>
<dbReference type="AlphaFoldDB" id="A0A8J7KTX0"/>
<organism evidence="3 4">
    <name type="scientific">Longispora fulva</name>
    <dbReference type="NCBI Taxonomy" id="619741"/>
    <lineage>
        <taxon>Bacteria</taxon>
        <taxon>Bacillati</taxon>
        <taxon>Actinomycetota</taxon>
        <taxon>Actinomycetes</taxon>
        <taxon>Micromonosporales</taxon>
        <taxon>Micromonosporaceae</taxon>
        <taxon>Longispora</taxon>
    </lineage>
</organism>
<feature type="region of interest" description="Disordered" evidence="1">
    <location>
        <begin position="254"/>
        <end position="311"/>
    </location>
</feature>
<comment type="caution">
    <text evidence="3">The sequence shown here is derived from an EMBL/GenBank/DDBJ whole genome shotgun (WGS) entry which is preliminary data.</text>
</comment>